<protein>
    <submittedName>
        <fullName evidence="2">Uncharacterized protein</fullName>
    </submittedName>
</protein>
<reference evidence="2 3" key="1">
    <citation type="submission" date="2017-04" db="EMBL/GenBank/DDBJ databases">
        <authorList>
            <person name="Afonso C.L."/>
            <person name="Miller P.J."/>
            <person name="Scott M.A."/>
            <person name="Spackman E."/>
            <person name="Goraichik I."/>
            <person name="Dimitrov K.M."/>
            <person name="Suarez D.L."/>
            <person name="Swayne D.E."/>
        </authorList>
    </citation>
    <scope>NUCLEOTIDE SEQUENCE [LARGE SCALE GENOMIC DNA]</scope>
</reference>
<evidence type="ECO:0000256" key="1">
    <source>
        <dbReference type="SAM" id="MobiDB-lite"/>
    </source>
</evidence>
<dbReference type="OrthoDB" id="4063473at2759"/>
<organism evidence="2 3">
    <name type="scientific">Maudiozyma saulgeensis</name>
    <dbReference type="NCBI Taxonomy" id="1789683"/>
    <lineage>
        <taxon>Eukaryota</taxon>
        <taxon>Fungi</taxon>
        <taxon>Dikarya</taxon>
        <taxon>Ascomycota</taxon>
        <taxon>Saccharomycotina</taxon>
        <taxon>Saccharomycetes</taxon>
        <taxon>Saccharomycetales</taxon>
        <taxon>Saccharomycetaceae</taxon>
        <taxon>Maudiozyma</taxon>
    </lineage>
</organism>
<evidence type="ECO:0000313" key="2">
    <source>
        <dbReference type="EMBL" id="SMN22745.1"/>
    </source>
</evidence>
<dbReference type="STRING" id="1789683.A0A1X7RAU0"/>
<accession>A0A1X7RAU0</accession>
<proteinExistence type="predicted"/>
<evidence type="ECO:0000313" key="3">
    <source>
        <dbReference type="Proteomes" id="UP000196158"/>
    </source>
</evidence>
<feature type="region of interest" description="Disordered" evidence="1">
    <location>
        <begin position="258"/>
        <end position="277"/>
    </location>
</feature>
<sequence length="452" mass="50745">MEIKSPSKSSGSLEPSESVILTPFKERALEEQRLRDSLILSWTPSLKRQSEVQTSVVPLNNDIAEIRSYLQDLSSALASRGEGKNLTSQLLSHTEEGHDSSTSFNNDGKNNNLNDIEQLDTAIHETSFNNKINTFNNVDDSLLVQEINELSDLTREIPSENLIMQSDLGSNHSADDFDGNFVEPSLNNDSPNVEKVEIEKNDGPMTLSQQILSRIPRQRSGTKIRKLEPVHINGVTNPSISDGATLHKGVVKNPFVTEAQPQREAEPELESGSEPGLINYNDQGIPETFDIDMEPNLPHIPESPESDTHENHITNLVSGYGELPQKEYRLPNSPYFEYNEGFHEPTTQTNIIPIGTRQLHDLFDNYLIMNNIKLKEKSWKTLQEISSQLLGQISTSLDNGNGLIVPHRTKIIEMLQNHEIIPLNATDSDIYGLCSSYLTVEEMNELEMEWFS</sequence>
<gene>
    <name evidence="2" type="ORF">KASA_0F01639G</name>
</gene>
<dbReference type="AlphaFoldDB" id="A0A1X7RAU0"/>
<keyword evidence="3" id="KW-1185">Reference proteome</keyword>
<dbReference type="EMBL" id="FXLY01000013">
    <property type="protein sequence ID" value="SMN22745.1"/>
    <property type="molecule type" value="Genomic_DNA"/>
</dbReference>
<dbReference type="Proteomes" id="UP000196158">
    <property type="component" value="Unassembled WGS sequence"/>
</dbReference>
<feature type="region of interest" description="Disordered" evidence="1">
    <location>
        <begin position="87"/>
        <end position="113"/>
    </location>
</feature>
<name>A0A1X7RAU0_9SACH</name>